<reference evidence="4" key="1">
    <citation type="journal article" date="2019" name="Int. J. Syst. Evol. Microbiol.">
        <title>The Global Catalogue of Microorganisms (GCM) 10K type strain sequencing project: providing services to taxonomists for standard genome sequencing and annotation.</title>
        <authorList>
            <consortium name="The Broad Institute Genomics Platform"/>
            <consortium name="The Broad Institute Genome Sequencing Center for Infectious Disease"/>
            <person name="Wu L."/>
            <person name="Ma J."/>
        </authorList>
    </citation>
    <scope>NUCLEOTIDE SEQUENCE [LARGE SCALE GENOMIC DNA]</scope>
    <source>
        <strain evidence="4">CCM 7132</strain>
    </source>
</reference>
<evidence type="ECO:0000256" key="1">
    <source>
        <dbReference type="ARBA" id="ARBA00008005"/>
    </source>
</evidence>
<protein>
    <submittedName>
        <fullName evidence="3">Tail protein</fullName>
    </submittedName>
</protein>
<dbReference type="EMBL" id="BMCH01000005">
    <property type="protein sequence ID" value="GGC34181.1"/>
    <property type="molecule type" value="Genomic_DNA"/>
</dbReference>
<gene>
    <name evidence="3" type="ORF">GCM10007207_19640</name>
</gene>
<comment type="similarity">
    <text evidence="1">Belongs to the myoviridae tail sheath protein family.</text>
</comment>
<comment type="caution">
    <text evidence="3">The sequence shown here is derived from an EMBL/GenBank/DDBJ whole genome shotgun (WGS) entry which is preliminary data.</text>
</comment>
<evidence type="ECO:0000313" key="3">
    <source>
        <dbReference type="EMBL" id="GGC34181.1"/>
    </source>
</evidence>
<sequence length="493" mass="50504">MSDTITIPGYSADNRNPGVYFALDNSKANTATAARRVLIIAGMLASGTAASGIAELSLGATDAASKYGVGSQAARAVSWYRAIDTQGEVWVMGLSDDPSAVAATGSFTIAGTASASGTLSLYIGDQLVSTLVTAGDTAATVAGNVVASAQAISGLAVTMAVDGTNAGKVNVTALNKGLAGNDTLLSVSLLGTAGGQSVPAGLSVAIAQMAGGTANPTALAGALASMGERVYDLVIHPYTDSGSLTALKTALASRWSAMSQLYGHAITAYRGTYGQATAFGLTQNDPHATIMPISDSASDPLRWAAEIGAQVALSMRANPAIPITALALNVMPPSDAGRFTFDERNSLLHDGLSTHRIGDDGTVTIERLITTYQKNAAGQPDNSYLGIETMMQATVCLQDMAAYLAQTCLGAILVADGAKISAGTKVMTAQLVGKQCVARYRWQAAQFWVQNPDNFAANIVAQNVGNGVVKLSMPYDFAGQLWIIAGTAQFVKS</sequence>
<dbReference type="PIRSF" id="PIRSF007349">
    <property type="entry name" value="Tsp_L"/>
    <property type="match status" value="1"/>
</dbReference>
<keyword evidence="4" id="KW-1185">Reference proteome</keyword>
<dbReference type="Proteomes" id="UP000637769">
    <property type="component" value="Unassembled WGS sequence"/>
</dbReference>
<dbReference type="InterPro" id="IPR035089">
    <property type="entry name" value="Phage_sheath_subtilisin"/>
</dbReference>
<organism evidence="3 4">
    <name type="scientific">Asaia siamensis</name>
    <dbReference type="NCBI Taxonomy" id="110479"/>
    <lineage>
        <taxon>Bacteria</taxon>
        <taxon>Pseudomonadati</taxon>
        <taxon>Pseudomonadota</taxon>
        <taxon>Alphaproteobacteria</taxon>
        <taxon>Acetobacterales</taxon>
        <taxon>Acetobacteraceae</taxon>
        <taxon>Asaia</taxon>
    </lineage>
</organism>
<evidence type="ECO:0000259" key="2">
    <source>
        <dbReference type="Pfam" id="PF04984"/>
    </source>
</evidence>
<accession>A0ABQ1M360</accession>
<feature type="domain" description="Tail sheath protein subtilisin-like" evidence="2">
    <location>
        <begin position="217"/>
        <end position="371"/>
    </location>
</feature>
<dbReference type="Pfam" id="PF04984">
    <property type="entry name" value="Phage_sheath_1"/>
    <property type="match status" value="1"/>
</dbReference>
<name>A0ABQ1M360_9PROT</name>
<proteinExistence type="inferred from homology"/>
<evidence type="ECO:0000313" key="4">
    <source>
        <dbReference type="Proteomes" id="UP000637769"/>
    </source>
</evidence>
<dbReference type="InterPro" id="IPR007067">
    <property type="entry name" value="Tail_sheath"/>
</dbReference>
<dbReference type="RefSeq" id="WP_188426613.1">
    <property type="nucleotide sequence ID" value="NZ_BMCH01000005.1"/>
</dbReference>